<dbReference type="Gene3D" id="3.30.70.890">
    <property type="entry name" value="GHMP kinase, C-terminal domain"/>
    <property type="match status" value="1"/>
</dbReference>
<dbReference type="Gene3D" id="3.30.230.10">
    <property type="match status" value="1"/>
</dbReference>
<evidence type="ECO:0000256" key="10">
    <source>
        <dbReference type="ARBA" id="ARBA00022840"/>
    </source>
</evidence>
<dbReference type="EC" id="2.7.1.39" evidence="3 13"/>
<dbReference type="InterPro" id="IPR006204">
    <property type="entry name" value="GHMP_kinase_N_dom"/>
</dbReference>
<dbReference type="Proteomes" id="UP000605427">
    <property type="component" value="Unassembled WGS sequence"/>
</dbReference>
<keyword evidence="10 13" id="KW-0067">ATP-binding</keyword>
<proteinExistence type="inferred from homology"/>
<dbReference type="PIRSF" id="PIRSF000676">
    <property type="entry name" value="Homoser_kin"/>
    <property type="match status" value="1"/>
</dbReference>
<dbReference type="InterPro" id="IPR014721">
    <property type="entry name" value="Ribsml_uS5_D2-typ_fold_subgr"/>
</dbReference>
<dbReference type="InterPro" id="IPR006203">
    <property type="entry name" value="GHMP_knse_ATP-bd_CS"/>
</dbReference>
<dbReference type="PRINTS" id="PR00958">
    <property type="entry name" value="HOMSERKINASE"/>
</dbReference>
<evidence type="ECO:0000256" key="8">
    <source>
        <dbReference type="ARBA" id="ARBA00022741"/>
    </source>
</evidence>
<dbReference type="InterPro" id="IPR020568">
    <property type="entry name" value="Ribosomal_Su5_D2-typ_SF"/>
</dbReference>
<evidence type="ECO:0000256" key="13">
    <source>
        <dbReference type="HAMAP-Rule" id="MF_00384"/>
    </source>
</evidence>
<keyword evidence="5 13" id="KW-0028">Amino-acid biosynthesis</keyword>
<evidence type="ECO:0000256" key="11">
    <source>
        <dbReference type="ARBA" id="ARBA00049375"/>
    </source>
</evidence>
<dbReference type="NCBIfam" id="TIGR00191">
    <property type="entry name" value="thrB"/>
    <property type="match status" value="1"/>
</dbReference>
<keyword evidence="7 13" id="KW-0791">Threonine biosynthesis</keyword>
<dbReference type="InterPro" id="IPR013750">
    <property type="entry name" value="GHMP_kinase_C_dom"/>
</dbReference>
<accession>A0ABQ1ZZ79</accession>
<dbReference type="RefSeq" id="WP_172245004.1">
    <property type="nucleotide sequence ID" value="NZ_BMDD01000003.1"/>
</dbReference>
<organism evidence="16 17">
    <name type="scientific">Saccharibacillus endophyticus</name>
    <dbReference type="NCBI Taxonomy" id="2060666"/>
    <lineage>
        <taxon>Bacteria</taxon>
        <taxon>Bacillati</taxon>
        <taxon>Bacillota</taxon>
        <taxon>Bacilli</taxon>
        <taxon>Bacillales</taxon>
        <taxon>Paenibacillaceae</taxon>
        <taxon>Saccharibacillus</taxon>
    </lineage>
</organism>
<gene>
    <name evidence="13 16" type="primary">thrB</name>
    <name evidence="16" type="ORF">GCM10007362_30630</name>
</gene>
<evidence type="ECO:0000313" key="17">
    <source>
        <dbReference type="Proteomes" id="UP000605427"/>
    </source>
</evidence>
<reference evidence="17" key="1">
    <citation type="journal article" date="2019" name="Int. J. Syst. Evol. Microbiol.">
        <title>The Global Catalogue of Microorganisms (GCM) 10K type strain sequencing project: providing services to taxonomists for standard genome sequencing and annotation.</title>
        <authorList>
            <consortium name="The Broad Institute Genomics Platform"/>
            <consortium name="The Broad Institute Genome Sequencing Center for Infectious Disease"/>
            <person name="Wu L."/>
            <person name="Ma J."/>
        </authorList>
    </citation>
    <scope>NUCLEOTIDE SEQUENCE [LARGE SCALE GENOMIC DNA]</scope>
    <source>
        <strain evidence="17">CCM 8702</strain>
    </source>
</reference>
<sequence>MKNENAGSVRVRVPASTANLGPGFDTLGMSLSLYIWVEMRRSERTLVHFSGGGFEGIPADKDNLIYKVAQLVFKEAGVEIPELEIGMRSDIPLTRGLGSSASAIIAGMAAANALIGSPVSKDRLFDLATGLERHPDNVGASLFGGIIAAAWDGEHADYVRVEPPQNLKVLALIPEFELATSAARAVLPEQLSIQDAVYNISRSSLLTAALASGRLDLLASAMKDRLHQPYRAALVPGMEKILEQATRYGALGAALSGAGPTLLALVDRTSSECDRLEAFMQSVMSENGIQARTLWLEPDLEGAVCESGIHPDLFLETIKGEISS</sequence>
<evidence type="ECO:0000259" key="14">
    <source>
        <dbReference type="Pfam" id="PF00288"/>
    </source>
</evidence>
<feature type="domain" description="GHMP kinase C-terminal" evidence="15">
    <location>
        <begin position="208"/>
        <end position="269"/>
    </location>
</feature>
<keyword evidence="6 13" id="KW-0808">Transferase</keyword>
<comment type="catalytic activity">
    <reaction evidence="11 13">
        <text>L-homoserine + ATP = O-phospho-L-homoserine + ADP + H(+)</text>
        <dbReference type="Rhea" id="RHEA:13985"/>
        <dbReference type="ChEBI" id="CHEBI:15378"/>
        <dbReference type="ChEBI" id="CHEBI:30616"/>
        <dbReference type="ChEBI" id="CHEBI:57476"/>
        <dbReference type="ChEBI" id="CHEBI:57590"/>
        <dbReference type="ChEBI" id="CHEBI:456216"/>
        <dbReference type="EC" id="2.7.1.39"/>
    </reaction>
</comment>
<evidence type="ECO:0000256" key="7">
    <source>
        <dbReference type="ARBA" id="ARBA00022697"/>
    </source>
</evidence>
<evidence type="ECO:0000256" key="5">
    <source>
        <dbReference type="ARBA" id="ARBA00022605"/>
    </source>
</evidence>
<keyword evidence="8 13" id="KW-0547">Nucleotide-binding</keyword>
<evidence type="ECO:0000256" key="4">
    <source>
        <dbReference type="ARBA" id="ARBA00017858"/>
    </source>
</evidence>
<keyword evidence="13" id="KW-0963">Cytoplasm</keyword>
<evidence type="ECO:0000256" key="12">
    <source>
        <dbReference type="ARBA" id="ARBA00049954"/>
    </source>
</evidence>
<comment type="subcellular location">
    <subcellularLocation>
        <location evidence="13">Cytoplasm</location>
    </subcellularLocation>
</comment>
<evidence type="ECO:0000256" key="2">
    <source>
        <dbReference type="ARBA" id="ARBA00007370"/>
    </source>
</evidence>
<comment type="function">
    <text evidence="12 13">Catalyzes the ATP-dependent phosphorylation of L-homoserine to L-homoserine phosphate.</text>
</comment>
<evidence type="ECO:0000259" key="15">
    <source>
        <dbReference type="Pfam" id="PF08544"/>
    </source>
</evidence>
<comment type="similarity">
    <text evidence="2 13">Belongs to the GHMP kinase family. Homoserine kinase subfamily.</text>
</comment>
<dbReference type="Pfam" id="PF00288">
    <property type="entry name" value="GHMP_kinases_N"/>
    <property type="match status" value="1"/>
</dbReference>
<evidence type="ECO:0000256" key="1">
    <source>
        <dbReference type="ARBA" id="ARBA00005015"/>
    </source>
</evidence>
<dbReference type="HAMAP" id="MF_00384">
    <property type="entry name" value="Homoser_kinase"/>
    <property type="match status" value="1"/>
</dbReference>
<evidence type="ECO:0000256" key="6">
    <source>
        <dbReference type="ARBA" id="ARBA00022679"/>
    </source>
</evidence>
<protein>
    <recommendedName>
        <fullName evidence="4 13">Homoserine kinase</fullName>
        <shortName evidence="13">HK</shortName>
        <shortName evidence="13">HSK</shortName>
        <ecNumber evidence="3 13">2.7.1.39</ecNumber>
    </recommendedName>
</protein>
<dbReference type="PANTHER" id="PTHR20861">
    <property type="entry name" value="HOMOSERINE/4-DIPHOSPHOCYTIDYL-2-C-METHYL-D-ERYTHRITOL KINASE"/>
    <property type="match status" value="1"/>
</dbReference>
<dbReference type="PANTHER" id="PTHR20861:SF1">
    <property type="entry name" value="HOMOSERINE KINASE"/>
    <property type="match status" value="1"/>
</dbReference>
<evidence type="ECO:0000256" key="3">
    <source>
        <dbReference type="ARBA" id="ARBA00012078"/>
    </source>
</evidence>
<dbReference type="InterPro" id="IPR000870">
    <property type="entry name" value="Homoserine_kinase"/>
</dbReference>
<evidence type="ECO:0000313" key="16">
    <source>
        <dbReference type="EMBL" id="GGH81182.1"/>
    </source>
</evidence>
<feature type="domain" description="GHMP kinase N-terminal" evidence="14">
    <location>
        <begin position="63"/>
        <end position="145"/>
    </location>
</feature>
<dbReference type="Pfam" id="PF08544">
    <property type="entry name" value="GHMP_kinases_C"/>
    <property type="match status" value="1"/>
</dbReference>
<keyword evidence="17" id="KW-1185">Reference proteome</keyword>
<evidence type="ECO:0000256" key="9">
    <source>
        <dbReference type="ARBA" id="ARBA00022777"/>
    </source>
</evidence>
<name>A0ABQ1ZZ79_9BACL</name>
<feature type="binding site" evidence="13">
    <location>
        <begin position="92"/>
        <end position="102"/>
    </location>
    <ligand>
        <name>ATP</name>
        <dbReference type="ChEBI" id="CHEBI:30616"/>
    </ligand>
</feature>
<keyword evidence="9 13" id="KW-0418">Kinase</keyword>
<dbReference type="EMBL" id="BMDD01000003">
    <property type="protein sequence ID" value="GGH81182.1"/>
    <property type="molecule type" value="Genomic_DNA"/>
</dbReference>
<comment type="caution">
    <text evidence="16">The sequence shown here is derived from an EMBL/GenBank/DDBJ whole genome shotgun (WGS) entry which is preliminary data.</text>
</comment>
<dbReference type="SUPFAM" id="SSF54211">
    <property type="entry name" value="Ribosomal protein S5 domain 2-like"/>
    <property type="match status" value="1"/>
</dbReference>
<dbReference type="PROSITE" id="PS00627">
    <property type="entry name" value="GHMP_KINASES_ATP"/>
    <property type="match status" value="1"/>
</dbReference>
<dbReference type="InterPro" id="IPR036554">
    <property type="entry name" value="GHMP_kinase_C_sf"/>
</dbReference>
<dbReference type="GO" id="GO:0016301">
    <property type="term" value="F:kinase activity"/>
    <property type="evidence" value="ECO:0007669"/>
    <property type="project" value="UniProtKB-KW"/>
</dbReference>
<comment type="pathway">
    <text evidence="1 13">Amino-acid biosynthesis; L-threonine biosynthesis; L-threonine from L-aspartate: step 4/5.</text>
</comment>
<dbReference type="SUPFAM" id="SSF55060">
    <property type="entry name" value="GHMP Kinase, C-terminal domain"/>
    <property type="match status" value="1"/>
</dbReference>